<reference evidence="2 3" key="1">
    <citation type="submission" date="2021-01" db="EMBL/GenBank/DDBJ databases">
        <title>Cercospora kikuchii MAFF 305040 whole genome shotgun sequence.</title>
        <authorList>
            <person name="Kashiwa T."/>
            <person name="Suzuki T."/>
        </authorList>
    </citation>
    <scope>NUCLEOTIDE SEQUENCE [LARGE SCALE GENOMIC DNA]</scope>
    <source>
        <strain evidence="2 3">MAFF 305040</strain>
    </source>
</reference>
<proteinExistence type="predicted"/>
<dbReference type="AlphaFoldDB" id="A0A9P3C8W5"/>
<evidence type="ECO:0000256" key="1">
    <source>
        <dbReference type="SAM" id="MobiDB-lite"/>
    </source>
</evidence>
<feature type="region of interest" description="Disordered" evidence="1">
    <location>
        <begin position="1"/>
        <end position="29"/>
    </location>
</feature>
<dbReference type="Proteomes" id="UP000825890">
    <property type="component" value="Unassembled WGS sequence"/>
</dbReference>
<organism evidence="2 3">
    <name type="scientific">Cercospora kikuchii</name>
    <dbReference type="NCBI Taxonomy" id="84275"/>
    <lineage>
        <taxon>Eukaryota</taxon>
        <taxon>Fungi</taxon>
        <taxon>Dikarya</taxon>
        <taxon>Ascomycota</taxon>
        <taxon>Pezizomycotina</taxon>
        <taxon>Dothideomycetes</taxon>
        <taxon>Dothideomycetidae</taxon>
        <taxon>Mycosphaerellales</taxon>
        <taxon>Mycosphaerellaceae</taxon>
        <taxon>Cercospora</taxon>
    </lineage>
</organism>
<dbReference type="OrthoDB" id="10523557at2759"/>
<sequence>MASPEPVDHGEPPSEAETHPQEEQESERRFRGLFEDSKDLLHSVRTVITFAGFVEAMHDDLLLEDLKRRTDRTNEYDCGFYPEIVIKETGTEPSDLSQVDIARMISDALAPHGDGTMDGLLRLVDYRFALVVDTACRELQNLLCNTRLVLQRLTSHPFGKDHDHVRELVDTDMREFFNVDMDGIEASLSATRQDVANCATEIFTSVHRTFGALRDTLHQLRCEAKEKCAGSHIQSACDRLDRDHQRLFLIGVAGKLHEAPFCNEANAEFVRDLWQDIIAAMGLLKAEALGDCAQKMYEWLDVKIRGELQEIFPSEFVETLQD</sequence>
<dbReference type="EMBL" id="BOLY01000001">
    <property type="protein sequence ID" value="GIZ38453.1"/>
    <property type="molecule type" value="Genomic_DNA"/>
</dbReference>
<evidence type="ECO:0000313" key="3">
    <source>
        <dbReference type="Proteomes" id="UP000825890"/>
    </source>
</evidence>
<gene>
    <name evidence="2" type="ORF">CKM354_000187000</name>
</gene>
<evidence type="ECO:0000313" key="2">
    <source>
        <dbReference type="EMBL" id="GIZ38453.1"/>
    </source>
</evidence>
<keyword evidence="3" id="KW-1185">Reference proteome</keyword>
<dbReference type="RefSeq" id="XP_044652940.1">
    <property type="nucleotide sequence ID" value="XM_044797005.1"/>
</dbReference>
<protein>
    <submittedName>
        <fullName evidence="2">Uncharacterized protein</fullName>
    </submittedName>
</protein>
<dbReference type="GeneID" id="68287445"/>
<accession>A0A9P3C8W5</accession>
<comment type="caution">
    <text evidence="2">The sequence shown here is derived from an EMBL/GenBank/DDBJ whole genome shotgun (WGS) entry which is preliminary data.</text>
</comment>
<name>A0A9P3C8W5_9PEZI</name>